<dbReference type="Gene3D" id="6.20.210.20">
    <property type="entry name" value="THAP domain"/>
    <property type="match status" value="1"/>
</dbReference>
<dbReference type="InterPro" id="IPR038441">
    <property type="entry name" value="THAP_Znf_sf"/>
</dbReference>
<evidence type="ECO:0000256" key="1">
    <source>
        <dbReference type="ARBA" id="ARBA00004642"/>
    </source>
</evidence>
<comment type="subcellular location">
    <subcellularLocation>
        <location evidence="1">Nucleus</location>
        <location evidence="1">Nucleoplasm</location>
    </subcellularLocation>
</comment>
<accession>A0A1Y1N2B4</accession>
<keyword evidence="10" id="KW-0539">Nucleus</keyword>
<dbReference type="InterPro" id="IPR026516">
    <property type="entry name" value="THAP1/10"/>
</dbReference>
<evidence type="ECO:0000256" key="10">
    <source>
        <dbReference type="ARBA" id="ARBA00023242"/>
    </source>
</evidence>
<evidence type="ECO:0000313" key="14">
    <source>
        <dbReference type="EMBL" id="JAV90815.1"/>
    </source>
</evidence>
<sequence length="214" mass="24957">MHGFPKNALSRKKWKILLRIDKPITNTMKVCSAHFTKEDYILPDVAHKRKCLKKTACPSRNLPQIRHQSAVNHEAKAKREDRYVRRQQLLEKAVRLEAADTLLLLANTQTKEEELVNEMCCETESSLNVLYKDVSVQLNTYLDQREFSIADIINNDYRIKFCTGISNVTLFNVIANTLSVQFATSNRNYTFCVRKRIILSTLMKIKCYFMWMVC</sequence>
<name>A0A1Y1N2B4_PHOPY</name>
<protein>
    <recommendedName>
        <fullName evidence="13">THAP-type domain-containing protein</fullName>
    </recommendedName>
</protein>
<organism evidence="14">
    <name type="scientific">Photinus pyralis</name>
    <name type="common">Common eastern firefly</name>
    <name type="synonym">Lampyris pyralis</name>
    <dbReference type="NCBI Taxonomy" id="7054"/>
    <lineage>
        <taxon>Eukaryota</taxon>
        <taxon>Metazoa</taxon>
        <taxon>Ecdysozoa</taxon>
        <taxon>Arthropoda</taxon>
        <taxon>Hexapoda</taxon>
        <taxon>Insecta</taxon>
        <taxon>Pterygota</taxon>
        <taxon>Neoptera</taxon>
        <taxon>Endopterygota</taxon>
        <taxon>Coleoptera</taxon>
        <taxon>Polyphaga</taxon>
        <taxon>Elateriformia</taxon>
        <taxon>Elateroidea</taxon>
        <taxon>Lampyridae</taxon>
        <taxon>Lampyrinae</taxon>
        <taxon>Photinus</taxon>
    </lineage>
</organism>
<evidence type="ECO:0000259" key="13">
    <source>
        <dbReference type="PROSITE" id="PS50950"/>
    </source>
</evidence>
<dbReference type="AlphaFoldDB" id="A0A1Y1N2B4"/>
<evidence type="ECO:0000256" key="12">
    <source>
        <dbReference type="PROSITE-ProRule" id="PRU00309"/>
    </source>
</evidence>
<evidence type="ECO:0000256" key="2">
    <source>
        <dbReference type="ARBA" id="ARBA00006177"/>
    </source>
</evidence>
<comment type="similarity">
    <text evidence="2">Belongs to the THAP1 family.</text>
</comment>
<dbReference type="EMBL" id="GEZM01017266">
    <property type="protein sequence ID" value="JAV90818.1"/>
    <property type="molecule type" value="Transcribed_RNA"/>
</dbReference>
<evidence type="ECO:0000256" key="9">
    <source>
        <dbReference type="ARBA" id="ARBA00023163"/>
    </source>
</evidence>
<keyword evidence="11" id="KW-0131">Cell cycle</keyword>
<feature type="domain" description="THAP-type" evidence="13">
    <location>
        <begin position="1"/>
        <end position="61"/>
    </location>
</feature>
<dbReference type="GO" id="GO:0005654">
    <property type="term" value="C:nucleoplasm"/>
    <property type="evidence" value="ECO:0007669"/>
    <property type="project" value="UniProtKB-SubCell"/>
</dbReference>
<dbReference type="PANTHER" id="PTHR46600">
    <property type="entry name" value="THAP DOMAIN-CONTAINING"/>
    <property type="match status" value="1"/>
</dbReference>
<keyword evidence="6" id="KW-0805">Transcription regulation</keyword>
<dbReference type="Pfam" id="PF05485">
    <property type="entry name" value="THAP"/>
    <property type="match status" value="1"/>
</dbReference>
<evidence type="ECO:0000256" key="3">
    <source>
        <dbReference type="ARBA" id="ARBA00022723"/>
    </source>
</evidence>
<proteinExistence type="inferred from homology"/>
<dbReference type="SMART" id="SM00692">
    <property type="entry name" value="DM3"/>
    <property type="match status" value="1"/>
</dbReference>
<evidence type="ECO:0000256" key="8">
    <source>
        <dbReference type="ARBA" id="ARBA00023125"/>
    </source>
</evidence>
<evidence type="ECO:0000256" key="7">
    <source>
        <dbReference type="ARBA" id="ARBA00023054"/>
    </source>
</evidence>
<dbReference type="GO" id="GO:0043565">
    <property type="term" value="F:sequence-specific DNA binding"/>
    <property type="evidence" value="ECO:0007669"/>
    <property type="project" value="InterPro"/>
</dbReference>
<dbReference type="SMART" id="SM00980">
    <property type="entry name" value="THAP"/>
    <property type="match status" value="1"/>
</dbReference>
<evidence type="ECO:0000256" key="6">
    <source>
        <dbReference type="ARBA" id="ARBA00023015"/>
    </source>
</evidence>
<keyword evidence="7" id="KW-0175">Coiled coil</keyword>
<keyword evidence="4 12" id="KW-0863">Zinc-finger</keyword>
<dbReference type="PANTHER" id="PTHR46600:SF1">
    <property type="entry name" value="THAP DOMAIN-CONTAINING PROTEIN 1"/>
    <property type="match status" value="1"/>
</dbReference>
<dbReference type="PROSITE" id="PS50950">
    <property type="entry name" value="ZF_THAP"/>
    <property type="match status" value="1"/>
</dbReference>
<dbReference type="InterPro" id="IPR006612">
    <property type="entry name" value="THAP_Znf"/>
</dbReference>
<evidence type="ECO:0000256" key="5">
    <source>
        <dbReference type="ARBA" id="ARBA00022833"/>
    </source>
</evidence>
<evidence type="ECO:0000256" key="11">
    <source>
        <dbReference type="ARBA" id="ARBA00023306"/>
    </source>
</evidence>
<keyword evidence="5" id="KW-0862">Zinc</keyword>
<keyword evidence="8 12" id="KW-0238">DNA-binding</keyword>
<dbReference type="SUPFAM" id="SSF57716">
    <property type="entry name" value="Glucocorticoid receptor-like (DNA-binding domain)"/>
    <property type="match status" value="1"/>
</dbReference>
<dbReference type="GO" id="GO:0008270">
    <property type="term" value="F:zinc ion binding"/>
    <property type="evidence" value="ECO:0007669"/>
    <property type="project" value="UniProtKB-KW"/>
</dbReference>
<evidence type="ECO:0000256" key="4">
    <source>
        <dbReference type="ARBA" id="ARBA00022771"/>
    </source>
</evidence>
<reference evidence="14" key="1">
    <citation type="journal article" date="2016" name="Sci. Rep.">
        <title>Molecular characterization of firefly nuptial gifts: a multi-omics approach sheds light on postcopulatory sexual selection.</title>
        <authorList>
            <person name="Al-Wathiqui N."/>
            <person name="Fallon T.R."/>
            <person name="South A."/>
            <person name="Weng J.K."/>
            <person name="Lewis S.M."/>
        </authorList>
    </citation>
    <scope>NUCLEOTIDE SEQUENCE</scope>
</reference>
<dbReference type="EMBL" id="GEZM01017269">
    <property type="protein sequence ID" value="JAV90815.1"/>
    <property type="molecule type" value="Transcribed_RNA"/>
</dbReference>
<keyword evidence="3" id="KW-0479">Metal-binding</keyword>
<keyword evidence="9" id="KW-0804">Transcription</keyword>